<dbReference type="Gene3D" id="3.60.21.10">
    <property type="match status" value="1"/>
</dbReference>
<dbReference type="RefSeq" id="WP_196611186.1">
    <property type="nucleotide sequence ID" value="NZ_WIQL01000007.1"/>
</dbReference>
<dbReference type="InterPro" id="IPR029052">
    <property type="entry name" value="Metallo-depent_PP-like"/>
</dbReference>
<comment type="caution">
    <text evidence="2">The sequence shown here is derived from an EMBL/GenBank/DDBJ whole genome shotgun (WGS) entry which is preliminary data.</text>
</comment>
<organism evidence="2 3">
    <name type="scientific">Pectinatus brassicae</name>
    <dbReference type="NCBI Taxonomy" id="862415"/>
    <lineage>
        <taxon>Bacteria</taxon>
        <taxon>Bacillati</taxon>
        <taxon>Bacillota</taxon>
        <taxon>Negativicutes</taxon>
        <taxon>Selenomonadales</taxon>
        <taxon>Selenomonadaceae</taxon>
        <taxon>Pectinatus</taxon>
    </lineage>
</organism>
<accession>A0A840UUX1</accession>
<name>A0A840UUX1_9FIRM</name>
<feature type="domain" description="Calcineurin-like phosphoesterase" evidence="1">
    <location>
        <begin position="2"/>
        <end position="170"/>
    </location>
</feature>
<evidence type="ECO:0000313" key="3">
    <source>
        <dbReference type="Proteomes" id="UP000559117"/>
    </source>
</evidence>
<dbReference type="Pfam" id="PF00149">
    <property type="entry name" value="Metallophos"/>
    <property type="match status" value="1"/>
</dbReference>
<dbReference type="AlphaFoldDB" id="A0A840UUX1"/>
<dbReference type="SUPFAM" id="SSF56300">
    <property type="entry name" value="Metallo-dependent phosphatases"/>
    <property type="match status" value="1"/>
</dbReference>
<evidence type="ECO:0000259" key="1">
    <source>
        <dbReference type="Pfam" id="PF00149"/>
    </source>
</evidence>
<dbReference type="InterPro" id="IPR004843">
    <property type="entry name" value="Calcineurin-like_PHP"/>
</dbReference>
<protein>
    <submittedName>
        <fullName evidence="2">Icc-related predicted phosphoesterase</fullName>
    </submittedName>
</protein>
<dbReference type="Proteomes" id="UP000559117">
    <property type="component" value="Unassembled WGS sequence"/>
</dbReference>
<reference evidence="2 3" key="1">
    <citation type="submission" date="2020-08" db="EMBL/GenBank/DDBJ databases">
        <title>Genomic Encyclopedia of Type Strains, Phase IV (KMG-IV): sequencing the most valuable type-strain genomes for metagenomic binning, comparative biology and taxonomic classification.</title>
        <authorList>
            <person name="Goeker M."/>
        </authorList>
    </citation>
    <scope>NUCLEOTIDE SEQUENCE [LARGE SCALE GENOMIC DNA]</scope>
    <source>
        <strain evidence="2 3">DSM 24661</strain>
    </source>
</reference>
<dbReference type="EMBL" id="JACHFH010000022">
    <property type="protein sequence ID" value="MBB5336723.1"/>
    <property type="molecule type" value="Genomic_DNA"/>
</dbReference>
<dbReference type="GO" id="GO:0016787">
    <property type="term" value="F:hydrolase activity"/>
    <property type="evidence" value="ECO:0007669"/>
    <property type="project" value="InterPro"/>
</dbReference>
<sequence>MIYITGDIHGKAKERFENYMFTKNDIVLICGDFGLPWHNPVSVSDMYQLDWLEKQKAVFAYIDGNHENFSVLNSLPVTQWNNGRVHQIRSNIIHLMRGEIFTINNYSFFCFGGANSIDKMYRARNISWWEEEIYNEAEYNNAIGNLKRYEYKVDVVLTHTAPKQLFLDNPYFIKYAPAINPELTKDKTSDMLTILYPFISYKKWYFGHFHMEFLNKQKKCHCLYKEVEIFHL</sequence>
<gene>
    <name evidence="2" type="ORF">HNR32_001877</name>
</gene>
<proteinExistence type="predicted"/>
<keyword evidence="3" id="KW-1185">Reference proteome</keyword>
<evidence type="ECO:0000313" key="2">
    <source>
        <dbReference type="EMBL" id="MBB5336723.1"/>
    </source>
</evidence>